<dbReference type="AlphaFoldDB" id="A0A834I219"/>
<dbReference type="EMBL" id="JAACXV010014060">
    <property type="protein sequence ID" value="KAF7270786.1"/>
    <property type="molecule type" value="Genomic_DNA"/>
</dbReference>
<dbReference type="Proteomes" id="UP000625711">
    <property type="component" value="Unassembled WGS sequence"/>
</dbReference>
<sequence>MSGPRMSNMGQINGSSLTMRDKYLHIMIPDIPIYNNQSTLNMKILSNIFLNHGQKLKQIGVPALQYIIKIKKIIICKIFVLLT</sequence>
<organism evidence="1 2">
    <name type="scientific">Rhynchophorus ferrugineus</name>
    <name type="common">Red palm weevil</name>
    <name type="synonym">Curculio ferrugineus</name>
    <dbReference type="NCBI Taxonomy" id="354439"/>
    <lineage>
        <taxon>Eukaryota</taxon>
        <taxon>Metazoa</taxon>
        <taxon>Ecdysozoa</taxon>
        <taxon>Arthropoda</taxon>
        <taxon>Hexapoda</taxon>
        <taxon>Insecta</taxon>
        <taxon>Pterygota</taxon>
        <taxon>Neoptera</taxon>
        <taxon>Endopterygota</taxon>
        <taxon>Coleoptera</taxon>
        <taxon>Polyphaga</taxon>
        <taxon>Cucujiformia</taxon>
        <taxon>Curculionidae</taxon>
        <taxon>Dryophthorinae</taxon>
        <taxon>Rhynchophorus</taxon>
    </lineage>
</organism>
<name>A0A834I219_RHYFE</name>
<proteinExistence type="predicted"/>
<protein>
    <submittedName>
        <fullName evidence="1">Uncharacterized protein</fullName>
    </submittedName>
</protein>
<reference evidence="1" key="1">
    <citation type="submission" date="2020-08" db="EMBL/GenBank/DDBJ databases">
        <title>Genome sequencing and assembly of the red palm weevil Rhynchophorus ferrugineus.</title>
        <authorList>
            <person name="Dias G.B."/>
            <person name="Bergman C.M."/>
            <person name="Manee M."/>
        </authorList>
    </citation>
    <scope>NUCLEOTIDE SEQUENCE</scope>
    <source>
        <strain evidence="1">AA-2017</strain>
        <tissue evidence="1">Whole larva</tissue>
    </source>
</reference>
<evidence type="ECO:0000313" key="2">
    <source>
        <dbReference type="Proteomes" id="UP000625711"/>
    </source>
</evidence>
<keyword evidence="2" id="KW-1185">Reference proteome</keyword>
<comment type="caution">
    <text evidence="1">The sequence shown here is derived from an EMBL/GenBank/DDBJ whole genome shotgun (WGS) entry which is preliminary data.</text>
</comment>
<evidence type="ECO:0000313" key="1">
    <source>
        <dbReference type="EMBL" id="KAF7270786.1"/>
    </source>
</evidence>
<gene>
    <name evidence="1" type="ORF">GWI33_016291</name>
</gene>
<accession>A0A834I219</accession>